<keyword evidence="1" id="KW-0175">Coiled coil</keyword>
<proteinExistence type="predicted"/>
<dbReference type="RefSeq" id="XP_064699848.1">
    <property type="nucleotide sequence ID" value="XM_064855501.1"/>
</dbReference>
<feature type="coiled-coil region" evidence="1">
    <location>
        <begin position="116"/>
        <end position="220"/>
    </location>
</feature>
<keyword evidence="4" id="KW-1185">Reference proteome</keyword>
<gene>
    <name evidence="3" type="ORF">LTR84_011974</name>
</gene>
<dbReference type="AlphaFoldDB" id="A0AAV9MRR0"/>
<reference evidence="3 4" key="1">
    <citation type="submission" date="2023-08" db="EMBL/GenBank/DDBJ databases">
        <title>Black Yeasts Isolated from many extreme environments.</title>
        <authorList>
            <person name="Coleine C."/>
            <person name="Stajich J.E."/>
            <person name="Selbmann L."/>
        </authorList>
    </citation>
    <scope>NUCLEOTIDE SEQUENCE [LARGE SCALE GENOMIC DNA]</scope>
    <source>
        <strain evidence="3 4">CCFEE 5792</strain>
    </source>
</reference>
<dbReference type="EMBL" id="JAVRRD010000064">
    <property type="protein sequence ID" value="KAK5043458.1"/>
    <property type="molecule type" value="Genomic_DNA"/>
</dbReference>
<evidence type="ECO:0000256" key="1">
    <source>
        <dbReference type="SAM" id="Coils"/>
    </source>
</evidence>
<dbReference type="Proteomes" id="UP001358417">
    <property type="component" value="Unassembled WGS sequence"/>
</dbReference>
<dbReference type="GeneID" id="89980123"/>
<evidence type="ECO:0000313" key="3">
    <source>
        <dbReference type="EMBL" id="KAK5043458.1"/>
    </source>
</evidence>
<sequence length="539" mass="61498">MASQANGEVFGPPNETKYESPESMLPSKSVQQIKELIDSVKILSAGDSFKYADGLFNEMTCLRQAAKVNEDEVGNLQSQMQQTKTNSKIARQEFLESHQETVQRLKEEKGELWVKLDLVEKELESQEKLNKKQTEARQELQLEITSLSNKIQSLEESISRTQSKVKELESKSAEKDSTIIQLQQNLEQKEVIISNIEGSTKALEREKRDLRNQLDDTDRKLKALMDFCYPLSSESRDEVRNSMRGVWRSCFDVVKTNIWKELPVPEKEEDIRAWRALKQVPEATHATPVPYSNTRAAKQMRTFLVMAVLSRSLTNHIFTPTYIVEEESELRDLLFEISDNARKEFLRGMIMSLFERKQREIATQRVSTVVREVLSPVQDLLGLDAAQKFSGELKSKVQEAEDIWWGLQRHKSHFEAEVKWETESWEWQSIRFSNDSDQLSSHAVDVEAFDTDEAVLTLFPRIFVADGSSDVPIFPGVVLQKSQTASAEQEINQIAASSPVEIKPGRTHRSTRARRMTANGAGKIVRDEEGKVPFLGSRG</sequence>
<organism evidence="3 4">
    <name type="scientific">Exophiala bonariae</name>
    <dbReference type="NCBI Taxonomy" id="1690606"/>
    <lineage>
        <taxon>Eukaryota</taxon>
        <taxon>Fungi</taxon>
        <taxon>Dikarya</taxon>
        <taxon>Ascomycota</taxon>
        <taxon>Pezizomycotina</taxon>
        <taxon>Eurotiomycetes</taxon>
        <taxon>Chaetothyriomycetidae</taxon>
        <taxon>Chaetothyriales</taxon>
        <taxon>Herpotrichiellaceae</taxon>
        <taxon>Exophiala</taxon>
    </lineage>
</organism>
<accession>A0AAV9MRR0</accession>
<protein>
    <submittedName>
        <fullName evidence="3">Uncharacterized protein</fullName>
    </submittedName>
</protein>
<feature type="region of interest" description="Disordered" evidence="2">
    <location>
        <begin position="1"/>
        <end position="26"/>
    </location>
</feature>
<evidence type="ECO:0000313" key="4">
    <source>
        <dbReference type="Proteomes" id="UP001358417"/>
    </source>
</evidence>
<evidence type="ECO:0000256" key="2">
    <source>
        <dbReference type="SAM" id="MobiDB-lite"/>
    </source>
</evidence>
<dbReference type="SUPFAM" id="SSF57997">
    <property type="entry name" value="Tropomyosin"/>
    <property type="match status" value="1"/>
</dbReference>
<name>A0AAV9MRR0_9EURO</name>
<comment type="caution">
    <text evidence="3">The sequence shown here is derived from an EMBL/GenBank/DDBJ whole genome shotgun (WGS) entry which is preliminary data.</text>
</comment>